<keyword evidence="1" id="KW-0732">Signal</keyword>
<organism evidence="2 3">
    <name type="scientific">Reyranella soli</name>
    <dbReference type="NCBI Taxonomy" id="1230389"/>
    <lineage>
        <taxon>Bacteria</taxon>
        <taxon>Pseudomonadati</taxon>
        <taxon>Pseudomonadota</taxon>
        <taxon>Alphaproteobacteria</taxon>
        <taxon>Hyphomicrobiales</taxon>
        <taxon>Reyranellaceae</taxon>
        <taxon>Reyranella</taxon>
    </lineage>
</organism>
<reference evidence="2 3" key="1">
    <citation type="submission" date="2019-07" db="EMBL/GenBank/DDBJ databases">
        <title>Whole genome shotgun sequence of Reyranella soli NBRC 108950.</title>
        <authorList>
            <person name="Hosoyama A."/>
            <person name="Uohara A."/>
            <person name="Ohji S."/>
            <person name="Ichikawa N."/>
        </authorList>
    </citation>
    <scope>NUCLEOTIDE SEQUENCE [LARGE SCALE GENOMIC DNA]</scope>
    <source>
        <strain evidence="2 3">NBRC 108950</strain>
    </source>
</reference>
<gene>
    <name evidence="2" type="ORF">RSO01_48920</name>
</gene>
<evidence type="ECO:0000313" key="2">
    <source>
        <dbReference type="EMBL" id="GEP57726.1"/>
    </source>
</evidence>
<comment type="caution">
    <text evidence="2">The sequence shown here is derived from an EMBL/GenBank/DDBJ whole genome shotgun (WGS) entry which is preliminary data.</text>
</comment>
<keyword evidence="3" id="KW-1185">Reference proteome</keyword>
<feature type="chain" id="PRO_5022227056" evidence="1">
    <location>
        <begin position="27"/>
        <end position="184"/>
    </location>
</feature>
<protein>
    <submittedName>
        <fullName evidence="2">Uncharacterized protein</fullName>
    </submittedName>
</protein>
<evidence type="ECO:0000256" key="1">
    <source>
        <dbReference type="SAM" id="SignalP"/>
    </source>
</evidence>
<name>A0A512NFL1_9HYPH</name>
<dbReference type="EMBL" id="BKAJ01000087">
    <property type="protein sequence ID" value="GEP57726.1"/>
    <property type="molecule type" value="Genomic_DNA"/>
</dbReference>
<proteinExistence type="predicted"/>
<dbReference type="Proteomes" id="UP000321058">
    <property type="component" value="Unassembled WGS sequence"/>
</dbReference>
<sequence length="184" mass="20253">MGTPMRLASILAFLGVALVCAGPASAQTTYNWTDIDCAKSRIAAGPGLKCKVTNVVTTEGNVGAFRRWTAFGTTREGYVHIFLWEPENSYSYLTTGETTAEFLKWMYVNGSSANQFTPVARYGGADYSKFVDTKEARSCAGFRRTGDDRRGGYDWIMGGILCAPPGQQLAEGQFADFINRPWRR</sequence>
<feature type="signal peptide" evidence="1">
    <location>
        <begin position="1"/>
        <end position="26"/>
    </location>
</feature>
<accession>A0A512NFL1</accession>
<evidence type="ECO:0000313" key="3">
    <source>
        <dbReference type="Proteomes" id="UP000321058"/>
    </source>
</evidence>
<dbReference type="AlphaFoldDB" id="A0A512NFL1"/>